<dbReference type="RefSeq" id="WP_029382921.1">
    <property type="nucleotide sequence ID" value="NZ_CP010849.1"/>
</dbReference>
<keyword evidence="1" id="KW-0812">Transmembrane</keyword>
<feature type="transmembrane region" description="Helical" evidence="1">
    <location>
        <begin position="69"/>
        <end position="90"/>
    </location>
</feature>
<evidence type="ECO:0000256" key="1">
    <source>
        <dbReference type="SAM" id="Phobius"/>
    </source>
</evidence>
<keyword evidence="1" id="KW-0472">Membrane</keyword>
<feature type="transmembrane region" description="Helical" evidence="1">
    <location>
        <begin position="96"/>
        <end position="115"/>
    </location>
</feature>
<dbReference type="KEGG" id="scw:TU94_22530"/>
<dbReference type="PATRIC" id="fig|477245.3.peg.4765"/>
<feature type="transmembrane region" description="Helical" evidence="1">
    <location>
        <begin position="37"/>
        <end position="57"/>
    </location>
</feature>
<evidence type="ECO:0000313" key="2">
    <source>
        <dbReference type="EMBL" id="AJP03830.1"/>
    </source>
</evidence>
<sequence>MQSHDVRTLLHCSLPTVAAGAVGVAVSAAVAGGKGAIGAAAGTLLVVLFMTSGLVVLQRTARTLPHLFQMMGLLVYTTQILLLMVVLTTLRSTSAFNPKCFAFTLLAATLVWIGAQVRAHMKAKILYVEPDSARTTS</sequence>
<organism evidence="2 3">
    <name type="scientific">Streptomyces cyaneogriseus subsp. noncyanogenus</name>
    <dbReference type="NCBI Taxonomy" id="477245"/>
    <lineage>
        <taxon>Bacteria</taxon>
        <taxon>Bacillati</taxon>
        <taxon>Actinomycetota</taxon>
        <taxon>Actinomycetes</taxon>
        <taxon>Kitasatosporales</taxon>
        <taxon>Streptomycetaceae</taxon>
        <taxon>Streptomyces</taxon>
    </lineage>
</organism>
<accession>A0A0C5G5C0</accession>
<dbReference type="Proteomes" id="UP000032234">
    <property type="component" value="Chromosome"/>
</dbReference>
<dbReference type="EMBL" id="CP010849">
    <property type="protein sequence ID" value="AJP03830.1"/>
    <property type="molecule type" value="Genomic_DNA"/>
</dbReference>
<dbReference type="STRING" id="477245.TU94_22530"/>
<dbReference type="OrthoDB" id="3542908at2"/>
<keyword evidence="3" id="KW-1185">Reference proteome</keyword>
<reference evidence="2 3" key="1">
    <citation type="submission" date="2015-02" db="EMBL/GenBank/DDBJ databases">
        <title>Genome sequence of thermotolerant Streptomyces cyaneogriseus subsp. Noncyanogenus NMWT1, the producer of nematocidal antibiotics nemadectin.</title>
        <authorList>
            <person name="Wang H."/>
            <person name="Li C."/>
            <person name="Xiang W."/>
            <person name="Wang X."/>
        </authorList>
    </citation>
    <scope>NUCLEOTIDE SEQUENCE [LARGE SCALE GENOMIC DNA]</scope>
    <source>
        <strain evidence="2 3">NMWT 1</strain>
    </source>
</reference>
<dbReference type="HOGENOM" id="CLU_124484_0_0_11"/>
<gene>
    <name evidence="2" type="ORF">TU94_22530</name>
</gene>
<proteinExistence type="predicted"/>
<protein>
    <submittedName>
        <fullName evidence="2">ATP synthase I</fullName>
    </submittedName>
</protein>
<name>A0A0C5G5C0_9ACTN</name>
<keyword evidence="1" id="KW-1133">Transmembrane helix</keyword>
<dbReference type="AlphaFoldDB" id="A0A0C5G5C0"/>
<evidence type="ECO:0000313" key="3">
    <source>
        <dbReference type="Proteomes" id="UP000032234"/>
    </source>
</evidence>